<evidence type="ECO:0000313" key="2">
    <source>
        <dbReference type="EMBL" id="AEE47508.1"/>
    </source>
</evidence>
<dbReference type="PROSITE" id="PS51186">
    <property type="entry name" value="GNAT"/>
    <property type="match status" value="1"/>
</dbReference>
<organism evidence="2 3">
    <name type="scientific">Cellulomonas fimi (strain ATCC 484 / DSM 20113 / JCM 1341 / CCUG 24087 / LMG 16345 / NBRC 15513 / NCIMB 8980 / NCTC 7547 / NRS-133)</name>
    <dbReference type="NCBI Taxonomy" id="590998"/>
    <lineage>
        <taxon>Bacteria</taxon>
        <taxon>Bacillati</taxon>
        <taxon>Actinomycetota</taxon>
        <taxon>Actinomycetes</taxon>
        <taxon>Micrococcales</taxon>
        <taxon>Cellulomonadaceae</taxon>
        <taxon>Cellulomonas</taxon>
    </lineage>
</organism>
<sequence>MPLIPAPVVPSGLWGARPQPVLTAEGLLLRPWAADDAPAVRAAYDDPAIRRWHARTMADDAEAVAWIDGKNAAWREERSVEWAVVEPDEAGGSGGGGSGGALVGRVALTHITLFEGYAALAYWTVPAARGRRVAVRAGREALRWAFTDLGLHRVEVEHSTRNLASCRVADLLGCTAEGVRRGHALHADGHHDMHLHARLRTDPTPS</sequence>
<proteinExistence type="predicted"/>
<dbReference type="InterPro" id="IPR016181">
    <property type="entry name" value="Acyl_CoA_acyltransferase"/>
</dbReference>
<dbReference type="AlphaFoldDB" id="F4H1T8"/>
<dbReference type="eggNOG" id="COG1670">
    <property type="taxonomic scope" value="Bacteria"/>
</dbReference>
<name>F4H1T8_CELFA</name>
<dbReference type="EMBL" id="CP002666">
    <property type="protein sequence ID" value="AEE47508.1"/>
    <property type="molecule type" value="Genomic_DNA"/>
</dbReference>
<dbReference type="Proteomes" id="UP000008460">
    <property type="component" value="Chromosome"/>
</dbReference>
<dbReference type="InterPro" id="IPR000182">
    <property type="entry name" value="GNAT_dom"/>
</dbReference>
<dbReference type="GO" id="GO:0008999">
    <property type="term" value="F:protein-N-terminal-alanine acetyltransferase activity"/>
    <property type="evidence" value="ECO:0007669"/>
    <property type="project" value="TreeGrafter"/>
</dbReference>
<dbReference type="GO" id="GO:1990189">
    <property type="term" value="F:protein N-terminal-serine acetyltransferase activity"/>
    <property type="evidence" value="ECO:0007669"/>
    <property type="project" value="TreeGrafter"/>
</dbReference>
<reference evidence="2 3" key="1">
    <citation type="submission" date="2011-04" db="EMBL/GenBank/DDBJ databases">
        <title>Complete sequence of Cellulomonas fimi ATCC 484.</title>
        <authorList>
            <consortium name="US DOE Joint Genome Institute"/>
            <person name="Lucas S."/>
            <person name="Han J."/>
            <person name="Lapidus A."/>
            <person name="Cheng J.-F."/>
            <person name="Goodwin L."/>
            <person name="Pitluck S."/>
            <person name="Peters L."/>
            <person name="Chertkov O."/>
            <person name="Detter J.C."/>
            <person name="Han C."/>
            <person name="Tapia R."/>
            <person name="Land M."/>
            <person name="Hauser L."/>
            <person name="Kyrpides N."/>
            <person name="Ivanova N."/>
            <person name="Ovchinnikova G."/>
            <person name="Pagani I."/>
            <person name="Mead D."/>
            <person name="Brumm P."/>
            <person name="Woyke T."/>
        </authorList>
    </citation>
    <scope>NUCLEOTIDE SEQUENCE [LARGE SCALE GENOMIC DNA]</scope>
    <source>
        <strain evidence="3">ATCC 484 / DSM 20113 / JCM 1341 / NBRC 15513 / NCIMB 8980 / NCTC 7547</strain>
    </source>
</reference>
<dbReference type="PANTHER" id="PTHR43441:SF10">
    <property type="entry name" value="ACETYLTRANSFERASE"/>
    <property type="match status" value="1"/>
</dbReference>
<dbReference type="SUPFAM" id="SSF55729">
    <property type="entry name" value="Acyl-CoA N-acyltransferases (Nat)"/>
    <property type="match status" value="1"/>
</dbReference>
<dbReference type="RefSeq" id="WP_013772532.1">
    <property type="nucleotide sequence ID" value="NC_015514.1"/>
</dbReference>
<dbReference type="STRING" id="590998.Celf_3395"/>
<dbReference type="KEGG" id="cfi:Celf_3395"/>
<dbReference type="InterPro" id="IPR051908">
    <property type="entry name" value="Ribosomal_N-acetyltransferase"/>
</dbReference>
<protein>
    <submittedName>
        <fullName evidence="2">GCN5-related N-acetyltransferase</fullName>
    </submittedName>
</protein>
<evidence type="ECO:0000313" key="3">
    <source>
        <dbReference type="Proteomes" id="UP000008460"/>
    </source>
</evidence>
<evidence type="ECO:0000259" key="1">
    <source>
        <dbReference type="PROSITE" id="PS51186"/>
    </source>
</evidence>
<feature type="domain" description="N-acetyltransferase" evidence="1">
    <location>
        <begin position="27"/>
        <end position="198"/>
    </location>
</feature>
<dbReference type="Gene3D" id="3.40.630.30">
    <property type="match status" value="1"/>
</dbReference>
<keyword evidence="3" id="KW-1185">Reference proteome</keyword>
<dbReference type="HOGENOM" id="CLU_013985_3_4_11"/>
<gene>
    <name evidence="2" type="ordered locus">Celf_3395</name>
</gene>
<dbReference type="PANTHER" id="PTHR43441">
    <property type="entry name" value="RIBOSOMAL-PROTEIN-SERINE ACETYLTRANSFERASE"/>
    <property type="match status" value="1"/>
</dbReference>
<dbReference type="GO" id="GO:0005737">
    <property type="term" value="C:cytoplasm"/>
    <property type="evidence" value="ECO:0007669"/>
    <property type="project" value="TreeGrafter"/>
</dbReference>
<accession>F4H1T8</accession>
<dbReference type="Pfam" id="PF13302">
    <property type="entry name" value="Acetyltransf_3"/>
    <property type="match status" value="1"/>
</dbReference>
<keyword evidence="2" id="KW-0808">Transferase</keyword>